<dbReference type="Pfam" id="PF00534">
    <property type="entry name" value="Glycos_transf_1"/>
    <property type="match status" value="1"/>
</dbReference>
<gene>
    <name evidence="4" type="ORF">Q6A51_18095</name>
</gene>
<dbReference type="RefSeq" id="WP_236250280.1">
    <property type="nucleotide sequence ID" value="NZ_JAUQOO010000014.1"/>
</dbReference>
<dbReference type="Pfam" id="PF12000">
    <property type="entry name" value="Glyco_trans_4_3"/>
    <property type="match status" value="1"/>
</dbReference>
<name>A0ABT9CXZ2_9PSED</name>
<evidence type="ECO:0000259" key="3">
    <source>
        <dbReference type="Pfam" id="PF12000"/>
    </source>
</evidence>
<dbReference type="InterPro" id="IPR001296">
    <property type="entry name" value="Glyco_trans_1"/>
</dbReference>
<dbReference type="Gene3D" id="3.40.50.2000">
    <property type="entry name" value="Glycogen Phosphorylase B"/>
    <property type="match status" value="2"/>
</dbReference>
<proteinExistence type="predicted"/>
<dbReference type="InterPro" id="IPR022623">
    <property type="entry name" value="Glyco_trans_4"/>
</dbReference>
<dbReference type="CDD" id="cd03818">
    <property type="entry name" value="GT4_ExpC-like"/>
    <property type="match status" value="1"/>
</dbReference>
<dbReference type="Proteomes" id="UP001223016">
    <property type="component" value="Unassembled WGS sequence"/>
</dbReference>
<accession>A0ABT9CXZ2</accession>
<reference evidence="4 5" key="1">
    <citation type="submission" date="2023-07" db="EMBL/GenBank/DDBJ databases">
        <title>Identification of four novel Pseudomonas species associated with bacterial leaf spot of cucurbits.</title>
        <authorList>
            <person name="Fullem K.R."/>
        </authorList>
    </citation>
    <scope>NUCLEOTIDE SEQUENCE [LARGE SCALE GENOMIC DNA]</scope>
    <source>
        <strain evidence="4 5">KFB 138</strain>
    </source>
</reference>
<comment type="caution">
    <text evidence="4">The sequence shown here is derived from an EMBL/GenBank/DDBJ whole genome shotgun (WGS) entry which is preliminary data.</text>
</comment>
<dbReference type="PANTHER" id="PTHR46401:SF2">
    <property type="entry name" value="GLYCOSYLTRANSFERASE WBBK-RELATED"/>
    <property type="match status" value="1"/>
</dbReference>
<sequence length="405" mass="46089">MLNVLVIHQNFPGQFRNLVKRSILSSDIDVLGVGLDTAPGMPGVKLIRYKPTRGFSEKTHPYLRNYEECILRGQQVSRLLSDLKRNGYRPDVILAHPGWGETLFVKDVFCNVPLVHYCEYFYHVEGADVGFDHEYPSDIDTFAKLRANNAMHLLNLEQCDLGITPTAWQFKLHPQAYQSKLKICHEGIDIESGGRGLVERCKVADDLSISSDDKIITYVARNLEPYRGFHSFMRAISIVLKNNPTVRVVVVGGDDVSYGRQPIGYDNWRLKMLDELELDKSRIHFTGKVSYQEYKRILAISTVHIYLTYPFVLSWSLLEAMSSGCIIVGSKTSPLEEVIEDSHNGFLVEFFDYEGIAKKVLDVLDNEQDMGVIRENARKSVLRFDSNSCTDKYISILHSVLNLDK</sequence>
<dbReference type="SUPFAM" id="SSF53756">
    <property type="entry name" value="UDP-Glycosyltransferase/glycogen phosphorylase"/>
    <property type="match status" value="1"/>
</dbReference>
<evidence type="ECO:0000259" key="2">
    <source>
        <dbReference type="Pfam" id="PF00534"/>
    </source>
</evidence>
<dbReference type="EMBL" id="JAUQOO010000014">
    <property type="protein sequence ID" value="MDO7928700.1"/>
    <property type="molecule type" value="Genomic_DNA"/>
</dbReference>
<evidence type="ECO:0000313" key="4">
    <source>
        <dbReference type="EMBL" id="MDO7928700.1"/>
    </source>
</evidence>
<keyword evidence="5" id="KW-1185">Reference proteome</keyword>
<protein>
    <submittedName>
        <fullName evidence="4">Glycosyltransferase family 4 protein</fullName>
    </submittedName>
</protein>
<keyword evidence="1" id="KW-0808">Transferase</keyword>
<feature type="domain" description="Glycosyl transferase family 4" evidence="3">
    <location>
        <begin position="32"/>
        <end position="191"/>
    </location>
</feature>
<evidence type="ECO:0000256" key="1">
    <source>
        <dbReference type="ARBA" id="ARBA00022679"/>
    </source>
</evidence>
<feature type="domain" description="Glycosyl transferase family 1" evidence="2">
    <location>
        <begin position="208"/>
        <end position="379"/>
    </location>
</feature>
<evidence type="ECO:0000313" key="5">
    <source>
        <dbReference type="Proteomes" id="UP001223016"/>
    </source>
</evidence>
<dbReference type="PANTHER" id="PTHR46401">
    <property type="entry name" value="GLYCOSYLTRANSFERASE WBBK-RELATED"/>
    <property type="match status" value="1"/>
</dbReference>
<organism evidence="4 5">
    <name type="scientific">Pseudomonas serbiensis</name>
    <dbReference type="NCBI Taxonomy" id="3064350"/>
    <lineage>
        <taxon>Bacteria</taxon>
        <taxon>Pseudomonadati</taxon>
        <taxon>Pseudomonadota</taxon>
        <taxon>Gammaproteobacteria</taxon>
        <taxon>Pseudomonadales</taxon>
        <taxon>Pseudomonadaceae</taxon>
        <taxon>Pseudomonas</taxon>
    </lineage>
</organism>